<feature type="region of interest" description="Disordered" evidence="1">
    <location>
        <begin position="136"/>
        <end position="203"/>
    </location>
</feature>
<dbReference type="PANTHER" id="PTHR34154:SF3">
    <property type="entry name" value="ALKALI-SENSITIVE LINKAGE PROTEIN 1"/>
    <property type="match status" value="1"/>
</dbReference>
<dbReference type="GO" id="GO:0009277">
    <property type="term" value="C:fungal-type cell wall"/>
    <property type="evidence" value="ECO:0007669"/>
    <property type="project" value="TreeGrafter"/>
</dbReference>
<feature type="compositionally biased region" description="Low complexity" evidence="1">
    <location>
        <begin position="151"/>
        <end position="166"/>
    </location>
</feature>
<dbReference type="InterPro" id="IPR053183">
    <property type="entry name" value="ASL1"/>
</dbReference>
<evidence type="ECO:0000259" key="3">
    <source>
        <dbReference type="Pfam" id="PF11790"/>
    </source>
</evidence>
<gene>
    <name evidence="4" type="ORF">FFLO_04072</name>
</gene>
<dbReference type="Pfam" id="PF11790">
    <property type="entry name" value="Glyco_hydro_cc"/>
    <property type="match status" value="1"/>
</dbReference>
<feature type="signal peptide" evidence="2">
    <location>
        <begin position="1"/>
        <end position="24"/>
    </location>
</feature>
<evidence type="ECO:0000313" key="4">
    <source>
        <dbReference type="EMBL" id="KAG7531846.1"/>
    </source>
</evidence>
<dbReference type="InterPro" id="IPR024655">
    <property type="entry name" value="Asl1_glyco_hydro_catalytic"/>
</dbReference>
<feature type="chain" id="PRO_5035455348" description="Asl1-like glycosyl hydrolase catalytic domain-containing protein" evidence="2">
    <location>
        <begin position="25"/>
        <end position="452"/>
    </location>
</feature>
<feature type="compositionally biased region" description="Polar residues" evidence="1">
    <location>
        <begin position="92"/>
        <end position="109"/>
    </location>
</feature>
<dbReference type="InterPro" id="IPR017853">
    <property type="entry name" value="GH"/>
</dbReference>
<evidence type="ECO:0000256" key="1">
    <source>
        <dbReference type="SAM" id="MobiDB-lite"/>
    </source>
</evidence>
<dbReference type="SUPFAM" id="SSF51445">
    <property type="entry name" value="(Trans)glycosidases"/>
    <property type="match status" value="1"/>
</dbReference>
<dbReference type="PANTHER" id="PTHR34154">
    <property type="entry name" value="ALKALI-SENSITIVE LINKAGE PROTEIN 1"/>
    <property type="match status" value="1"/>
</dbReference>
<dbReference type="AlphaFoldDB" id="A0A8K0JJH5"/>
<comment type="caution">
    <text evidence="4">The sequence shown here is derived from an EMBL/GenBank/DDBJ whole genome shotgun (WGS) entry which is preliminary data.</text>
</comment>
<dbReference type="GO" id="GO:0071966">
    <property type="term" value="P:fungal-type cell wall polysaccharide metabolic process"/>
    <property type="evidence" value="ECO:0007669"/>
    <property type="project" value="TreeGrafter"/>
</dbReference>
<dbReference type="Proteomes" id="UP000812966">
    <property type="component" value="Unassembled WGS sequence"/>
</dbReference>
<name>A0A8K0JJH5_9TREE</name>
<proteinExistence type="predicted"/>
<keyword evidence="2" id="KW-0732">Signal</keyword>
<feature type="compositionally biased region" description="Polar residues" evidence="1">
    <location>
        <begin position="72"/>
        <end position="85"/>
    </location>
</feature>
<accession>A0A8K0JJH5</accession>
<dbReference type="EMBL" id="JABELV010000081">
    <property type="protein sequence ID" value="KAG7531846.1"/>
    <property type="molecule type" value="Genomic_DNA"/>
</dbReference>
<evidence type="ECO:0000256" key="2">
    <source>
        <dbReference type="SAM" id="SignalP"/>
    </source>
</evidence>
<evidence type="ECO:0000313" key="5">
    <source>
        <dbReference type="Proteomes" id="UP000812966"/>
    </source>
</evidence>
<feature type="region of interest" description="Disordered" evidence="1">
    <location>
        <begin position="422"/>
        <end position="441"/>
    </location>
</feature>
<organism evidence="4 5">
    <name type="scientific">Filobasidium floriforme</name>
    <dbReference type="NCBI Taxonomy" id="5210"/>
    <lineage>
        <taxon>Eukaryota</taxon>
        <taxon>Fungi</taxon>
        <taxon>Dikarya</taxon>
        <taxon>Basidiomycota</taxon>
        <taxon>Agaricomycotina</taxon>
        <taxon>Tremellomycetes</taxon>
        <taxon>Filobasidiales</taxon>
        <taxon>Filobasidiaceae</taxon>
        <taxon>Filobasidium</taxon>
    </lineage>
</organism>
<dbReference type="OrthoDB" id="5959761at2759"/>
<protein>
    <recommendedName>
        <fullName evidence="3">Asl1-like glycosyl hydrolase catalytic domain-containing protein</fullName>
    </recommendedName>
</protein>
<reference evidence="4" key="1">
    <citation type="submission" date="2020-04" db="EMBL/GenBank/DDBJ databases">
        <title>Analysis of mating type loci in Filobasidium floriforme.</title>
        <authorList>
            <person name="Nowrousian M."/>
        </authorList>
    </citation>
    <scope>NUCLEOTIDE SEQUENCE</scope>
    <source>
        <strain evidence="4">CBS 6242</strain>
    </source>
</reference>
<feature type="region of interest" description="Disordered" evidence="1">
    <location>
        <begin position="27"/>
        <end position="118"/>
    </location>
</feature>
<sequence length="452" mass="47106">MFSKALLSSALVALMVTNLQIAHAHPCGGGPRGHKGPYGPPGQHGPPDFSGNPGYPAASENPGNPEPANTHAAPTQSTADPTGSQVLPIVQPTGSQASGSEQTTSQTTAIADPSASGAMPTATMAAALLEHQQDSGFAKGPELPASDAPMSLPAATSSATETAPKPGTSIDPTPPANPQGDQPATSGPVPGGPGGLGINQNSSDTQHLDAFLGGSIGWFYNWDSSPIMGQSPTGLEYVPMLWSDIPEQITNFKNAAKTFASDGVKAVLSFNEPEGNRDAGGGSGVPAAIAAKVHIDVFNGLDGIEIGAPGTTQGGDAWWKEWTAECEKLGGCKYDFVPFHWYGPDPKVFAKQLDEFVNGRAKGKKVWVTEFACIDYSNPGSPTYCSAEEAKTFMDETIKAIKAQPSVERYAWQGAFVWMPEDKSSGQPKSQGPIMMNEDGTLNPLGEHYRTV</sequence>
<feature type="domain" description="Asl1-like glycosyl hydrolase catalytic" evidence="3">
    <location>
        <begin position="198"/>
        <end position="449"/>
    </location>
</feature>
<dbReference type="Gene3D" id="3.20.20.80">
    <property type="entry name" value="Glycosidases"/>
    <property type="match status" value="1"/>
</dbReference>
<keyword evidence="5" id="KW-1185">Reference proteome</keyword>